<dbReference type="Pfam" id="PF22041">
    <property type="entry name" value="GST_C_7"/>
    <property type="match status" value="1"/>
</dbReference>
<dbReference type="InterPro" id="IPR054416">
    <property type="entry name" value="GST_UstS-like_C"/>
</dbReference>
<gene>
    <name evidence="3" type="ORF">HL667_20015</name>
</gene>
<feature type="domain" description="GST N-terminal" evidence="1">
    <location>
        <begin position="8"/>
        <end position="84"/>
    </location>
</feature>
<reference evidence="3" key="1">
    <citation type="submission" date="2020-05" db="EMBL/GenBank/DDBJ databases">
        <title>Nod-independent and nitrogen-fixing Bradyrhizobium aeschynomene sp. nov. isolated from nodules of Aeschynomene indica.</title>
        <authorList>
            <person name="Zhang Z."/>
        </authorList>
    </citation>
    <scope>NUCLEOTIDE SEQUENCE</scope>
    <source>
        <strain evidence="3">83012</strain>
    </source>
</reference>
<evidence type="ECO:0000313" key="3">
    <source>
        <dbReference type="EMBL" id="NPU67299.1"/>
    </source>
</evidence>
<evidence type="ECO:0000313" key="4">
    <source>
        <dbReference type="Proteomes" id="UP000886476"/>
    </source>
</evidence>
<proteinExistence type="predicted"/>
<dbReference type="InterPro" id="IPR036282">
    <property type="entry name" value="Glutathione-S-Trfase_C_sf"/>
</dbReference>
<dbReference type="Gene3D" id="1.20.1050.10">
    <property type="match status" value="1"/>
</dbReference>
<protein>
    <submittedName>
        <fullName evidence="3">Glutathione S-transferase family protein</fullName>
    </submittedName>
</protein>
<sequence length="231" mass="25856">MPLKLFELVGRDAARPFSPYCWRTRMALAHKGLSADTIPWRFTEKSVLVPYGSERVPVMLDGDRAVVDSWAIANHLEDAYPDRQSLFGGAGGRAMARFINSWGDIAILGGISPLVLADIPKLLDQVDADYFRTSREARFGKPLEEVMATRDQAVIGFRRSLEPLRQTLKAQPFIGGDAPDYADYIVFGGFQWARVVSPFKLLEETDSVYAWRERLLDAFDGLARKSPGFPV</sequence>
<dbReference type="CDD" id="cd03202">
    <property type="entry name" value="GST_C_etherase_LigE"/>
    <property type="match status" value="1"/>
</dbReference>
<dbReference type="InterPro" id="IPR010987">
    <property type="entry name" value="Glutathione-S-Trfase_C-like"/>
</dbReference>
<dbReference type="PROSITE" id="PS50404">
    <property type="entry name" value="GST_NTER"/>
    <property type="match status" value="1"/>
</dbReference>
<organism evidence="3 4">
    <name type="scientific">Bradyrhizobium aeschynomenes</name>
    <dbReference type="NCBI Taxonomy" id="2734909"/>
    <lineage>
        <taxon>Bacteria</taxon>
        <taxon>Pseudomonadati</taxon>
        <taxon>Pseudomonadota</taxon>
        <taxon>Alphaproteobacteria</taxon>
        <taxon>Hyphomicrobiales</taxon>
        <taxon>Nitrobacteraceae</taxon>
        <taxon>Bradyrhizobium</taxon>
    </lineage>
</organism>
<dbReference type="EMBL" id="JABFDN010000006">
    <property type="protein sequence ID" value="NPU67299.1"/>
    <property type="molecule type" value="Genomic_DNA"/>
</dbReference>
<dbReference type="Proteomes" id="UP000886476">
    <property type="component" value="Unassembled WGS sequence"/>
</dbReference>
<dbReference type="PROSITE" id="PS50405">
    <property type="entry name" value="GST_CTER"/>
    <property type="match status" value="1"/>
</dbReference>
<comment type="caution">
    <text evidence="3">The sequence shown here is derived from an EMBL/GenBank/DDBJ whole genome shotgun (WGS) entry which is preliminary data.</text>
</comment>
<dbReference type="Pfam" id="PF13417">
    <property type="entry name" value="GST_N_3"/>
    <property type="match status" value="1"/>
</dbReference>
<dbReference type="SUPFAM" id="SSF52833">
    <property type="entry name" value="Thioredoxin-like"/>
    <property type="match status" value="1"/>
</dbReference>
<dbReference type="SUPFAM" id="SSF47616">
    <property type="entry name" value="GST C-terminal domain-like"/>
    <property type="match status" value="1"/>
</dbReference>
<evidence type="ECO:0000259" key="2">
    <source>
        <dbReference type="PROSITE" id="PS50405"/>
    </source>
</evidence>
<dbReference type="InterPro" id="IPR004045">
    <property type="entry name" value="Glutathione_S-Trfase_N"/>
</dbReference>
<evidence type="ECO:0000259" key="1">
    <source>
        <dbReference type="PROSITE" id="PS50404"/>
    </source>
</evidence>
<keyword evidence="4" id="KW-1185">Reference proteome</keyword>
<dbReference type="InterPro" id="IPR036249">
    <property type="entry name" value="Thioredoxin-like_sf"/>
</dbReference>
<name>A0ABX2CJ07_9BRAD</name>
<dbReference type="Gene3D" id="3.40.30.10">
    <property type="entry name" value="Glutaredoxin"/>
    <property type="match status" value="1"/>
</dbReference>
<dbReference type="RefSeq" id="WP_172112388.1">
    <property type="nucleotide sequence ID" value="NZ_JABFDN010000006.1"/>
</dbReference>
<accession>A0ABX2CJ07</accession>
<feature type="domain" description="GST C-terminal" evidence="2">
    <location>
        <begin position="89"/>
        <end position="231"/>
    </location>
</feature>
<dbReference type="CDD" id="cd03038">
    <property type="entry name" value="GST_N_etherase_LigE"/>
    <property type="match status" value="1"/>
</dbReference>